<keyword evidence="3" id="KW-1185">Reference proteome</keyword>
<dbReference type="EMBL" id="JBHSMP010000008">
    <property type="protein sequence ID" value="MFC5428256.1"/>
    <property type="molecule type" value="Genomic_DNA"/>
</dbReference>
<evidence type="ECO:0000256" key="1">
    <source>
        <dbReference type="SAM" id="Phobius"/>
    </source>
</evidence>
<gene>
    <name evidence="2" type="ORF">ACFPTO_05470</name>
</gene>
<dbReference type="Proteomes" id="UP001596103">
    <property type="component" value="Unassembled WGS sequence"/>
</dbReference>
<feature type="transmembrane region" description="Helical" evidence="1">
    <location>
        <begin position="95"/>
        <end position="120"/>
    </location>
</feature>
<protein>
    <submittedName>
        <fullName evidence="2">Anti-sigma factor family protein</fullName>
    </submittedName>
</protein>
<name>A0ABW0J5I7_9BURK</name>
<keyword evidence="1" id="KW-0812">Transmembrane</keyword>
<sequence>MNHDDLERDRERLLAAAADGSVPETDLATLSAYVDGELSSDERAALHARLTDDPLAANRVGAYFAQKSALRALCRASDADPTPASWLVLRPRNPWWWNFGMAAAWCAAGAGIALAAAAFVPRGGATVVVTGSSAGSVAEADSARAGGFVTPDDPDAFARHADVAYAVYTPEQRHPVEVGAADETHLVAWLSKRLGKPLSVPSLSEYGYALVGGRLLPGTTGPAAQFMYENDAGERLTLYVGASGKDSGAVRLLRDGNRRTFYWTTDRMGYALSGPPTEGKLQAIAYELCGALGGKPSQWGQW</sequence>
<reference evidence="3" key="1">
    <citation type="journal article" date="2019" name="Int. J. Syst. Evol. Microbiol.">
        <title>The Global Catalogue of Microorganisms (GCM) 10K type strain sequencing project: providing services to taxonomists for standard genome sequencing and annotation.</title>
        <authorList>
            <consortium name="The Broad Institute Genomics Platform"/>
            <consortium name="The Broad Institute Genome Sequencing Center for Infectious Disease"/>
            <person name="Wu L."/>
            <person name="Ma J."/>
        </authorList>
    </citation>
    <scope>NUCLEOTIDE SEQUENCE [LARGE SCALE GENOMIC DNA]</scope>
    <source>
        <strain evidence="3">CCUG 56042</strain>
    </source>
</reference>
<organism evidence="2 3">
    <name type="scientific">Paraburkholderia denitrificans</name>
    <dbReference type="NCBI Taxonomy" id="694025"/>
    <lineage>
        <taxon>Bacteria</taxon>
        <taxon>Pseudomonadati</taxon>
        <taxon>Pseudomonadota</taxon>
        <taxon>Betaproteobacteria</taxon>
        <taxon>Burkholderiales</taxon>
        <taxon>Burkholderiaceae</taxon>
        <taxon>Paraburkholderia</taxon>
    </lineage>
</organism>
<proteinExistence type="predicted"/>
<comment type="caution">
    <text evidence="2">The sequence shown here is derived from an EMBL/GenBank/DDBJ whole genome shotgun (WGS) entry which is preliminary data.</text>
</comment>
<accession>A0ABW0J5I7</accession>
<keyword evidence="1" id="KW-1133">Transmembrane helix</keyword>
<dbReference type="RefSeq" id="WP_377710004.1">
    <property type="nucleotide sequence ID" value="NZ_JBHSMP010000008.1"/>
</dbReference>
<evidence type="ECO:0000313" key="2">
    <source>
        <dbReference type="EMBL" id="MFC5428256.1"/>
    </source>
</evidence>
<evidence type="ECO:0000313" key="3">
    <source>
        <dbReference type="Proteomes" id="UP001596103"/>
    </source>
</evidence>
<keyword evidence="1" id="KW-0472">Membrane</keyword>